<proteinExistence type="predicted"/>
<reference evidence="2 3" key="1">
    <citation type="submission" date="2020-08" db="EMBL/GenBank/DDBJ databases">
        <title>Description of novel Flavobacterium F-400 isolate.</title>
        <authorList>
            <person name="Saticioglu I."/>
            <person name="Duman M."/>
            <person name="Altun S."/>
        </authorList>
    </citation>
    <scope>NUCLEOTIDE SEQUENCE [LARGE SCALE GENOMIC DNA]</scope>
    <source>
        <strain evidence="2 3">F-400</strain>
    </source>
</reference>
<evidence type="ECO:0000256" key="1">
    <source>
        <dbReference type="SAM" id="Phobius"/>
    </source>
</evidence>
<dbReference type="RefSeq" id="WP_166133874.1">
    <property type="nucleotide sequence ID" value="NZ_JAAOBY010000002.1"/>
</dbReference>
<gene>
    <name evidence="2" type="ORF">H8R26_04770</name>
</gene>
<dbReference type="EMBL" id="JACRUM010000002">
    <property type="protein sequence ID" value="MBC5862727.1"/>
    <property type="molecule type" value="Genomic_DNA"/>
</dbReference>
<evidence type="ECO:0000313" key="3">
    <source>
        <dbReference type="Proteomes" id="UP000621670"/>
    </source>
</evidence>
<protein>
    <submittedName>
        <fullName evidence="2">Uncharacterized protein</fullName>
    </submittedName>
</protein>
<dbReference type="Proteomes" id="UP000621670">
    <property type="component" value="Unassembled WGS sequence"/>
</dbReference>
<keyword evidence="1" id="KW-1133">Transmembrane helix</keyword>
<feature type="transmembrane region" description="Helical" evidence="1">
    <location>
        <begin position="60"/>
        <end position="81"/>
    </location>
</feature>
<keyword evidence="1" id="KW-0472">Membrane</keyword>
<keyword evidence="3" id="KW-1185">Reference proteome</keyword>
<organism evidence="2 3">
    <name type="scientific">Flavobacterium turcicum</name>
    <dbReference type="NCBI Taxonomy" id="2764718"/>
    <lineage>
        <taxon>Bacteria</taxon>
        <taxon>Pseudomonadati</taxon>
        <taxon>Bacteroidota</taxon>
        <taxon>Flavobacteriia</taxon>
        <taxon>Flavobacteriales</taxon>
        <taxon>Flavobacteriaceae</taxon>
        <taxon>Flavobacterium</taxon>
    </lineage>
</organism>
<name>A0ABR7JDZ5_9FLAO</name>
<keyword evidence="1" id="KW-0812">Transmembrane</keyword>
<evidence type="ECO:0000313" key="2">
    <source>
        <dbReference type="EMBL" id="MBC5862727.1"/>
    </source>
</evidence>
<sequence length="129" mass="15178">MLEDFSFIGLILIPAIFFKSRKALRERQTFLIILCVCIFCGILAILNLESAENGKPNFALIWFCPLYSLLLYRILLIAFWARKKRDPKIPKRELFYNGNVDFFADRLFGLIFIILSIMLPMYLITKNYL</sequence>
<feature type="transmembrane region" description="Helical" evidence="1">
    <location>
        <begin position="102"/>
        <end position="124"/>
    </location>
</feature>
<accession>A0ABR7JDZ5</accession>
<comment type="caution">
    <text evidence="2">The sequence shown here is derived from an EMBL/GenBank/DDBJ whole genome shotgun (WGS) entry which is preliminary data.</text>
</comment>
<feature type="transmembrane region" description="Helical" evidence="1">
    <location>
        <begin position="29"/>
        <end position="48"/>
    </location>
</feature>